<dbReference type="Pfam" id="PF03702">
    <property type="entry name" value="AnmK"/>
    <property type="match status" value="1"/>
</dbReference>
<dbReference type="GO" id="GO:0097175">
    <property type="term" value="P:1,6-anhydro-N-acetyl-beta-muramic acid catabolic process"/>
    <property type="evidence" value="ECO:0007669"/>
    <property type="project" value="UniProtKB-UniRule"/>
</dbReference>
<keyword evidence="1" id="KW-0808">Transferase</keyword>
<dbReference type="GO" id="GO:0005524">
    <property type="term" value="F:ATP binding"/>
    <property type="evidence" value="ECO:0007669"/>
    <property type="project" value="UniProtKB-UniRule"/>
</dbReference>
<feature type="binding site" evidence="1">
    <location>
        <begin position="12"/>
        <end position="19"/>
    </location>
    <ligand>
        <name>ATP</name>
        <dbReference type="ChEBI" id="CHEBI:30616"/>
    </ligand>
</feature>
<dbReference type="UniPathway" id="UPA00544"/>
<sequence>MNGELFIGLMSGTSMDGIDAVLVKVPADDSSLQLLAHRHQSFPSELSRQLHDLCRARHDDLHHWAIADQQFARLCADLVNRLLADQGLAADAIRAIGSHGQTVRHQPDASPAYTLQLGDPNRLATLTGIAVVADFRRKDIALGGQGAPLVPAFHHALFASPEAPRAVLNLGGIANVTWLPGDRESVLGFDTGPANTLLDQWYQRCYPDSLSDYDTNGELASLGRVDARILETLLSDPYFHRPPPKSTGRDAFNLNWLAQQLGDLDQFDAADMQATLVELTAESVSRALKDWLPARPGTVYVAGGGAFNPVLMQALTRNLPECHWHSTQKLGIHPQHVEAMAFAWLAQRYLQRLPGNLPAVTGASRSAVLGGLYLPD</sequence>
<dbReference type="InterPro" id="IPR043129">
    <property type="entry name" value="ATPase_NBD"/>
</dbReference>
<dbReference type="GO" id="GO:0009254">
    <property type="term" value="P:peptidoglycan turnover"/>
    <property type="evidence" value="ECO:0007669"/>
    <property type="project" value="UniProtKB-UniRule"/>
</dbReference>
<evidence type="ECO:0000256" key="1">
    <source>
        <dbReference type="HAMAP-Rule" id="MF_01270"/>
    </source>
</evidence>
<dbReference type="EMBL" id="JPER01000005">
    <property type="protein sequence ID" value="KFZ30363.1"/>
    <property type="molecule type" value="Genomic_DNA"/>
</dbReference>
<dbReference type="OrthoDB" id="9763949at2"/>
<dbReference type="CDD" id="cd24050">
    <property type="entry name" value="ASKHA_NBD_ANMK"/>
    <property type="match status" value="1"/>
</dbReference>
<dbReference type="STRING" id="435908.IDSA_09860"/>
<reference evidence="2 3" key="1">
    <citation type="submission" date="2014-06" db="EMBL/GenBank/DDBJ databases">
        <title>The draft genome sequence of Idiomarina salinarum ISL-52.</title>
        <authorList>
            <person name="Du J."/>
            <person name="Shao Z."/>
        </authorList>
    </citation>
    <scope>NUCLEOTIDE SEQUENCE [LARGE SCALE GENOMIC DNA]</scope>
    <source>
        <strain evidence="2 3">ISL-52</strain>
    </source>
</reference>
<dbReference type="Gene3D" id="3.30.420.40">
    <property type="match status" value="2"/>
</dbReference>
<keyword evidence="3" id="KW-1185">Reference proteome</keyword>
<dbReference type="eggNOG" id="COG2377">
    <property type="taxonomic scope" value="Bacteria"/>
</dbReference>
<keyword evidence="1" id="KW-0418">Kinase</keyword>
<dbReference type="AlphaFoldDB" id="A0A094L6M6"/>
<comment type="caution">
    <text evidence="2">The sequence shown here is derived from an EMBL/GenBank/DDBJ whole genome shotgun (WGS) entry which is preliminary data.</text>
</comment>
<dbReference type="Proteomes" id="UP000054363">
    <property type="component" value="Unassembled WGS sequence"/>
</dbReference>
<accession>A0A094L6M6</accession>
<gene>
    <name evidence="1" type="primary">anmK</name>
    <name evidence="2" type="ORF">IDSA_09860</name>
</gene>
<evidence type="ECO:0000313" key="3">
    <source>
        <dbReference type="Proteomes" id="UP000054363"/>
    </source>
</evidence>
<dbReference type="NCBIfam" id="NF007148">
    <property type="entry name" value="PRK09585.3-2"/>
    <property type="match status" value="1"/>
</dbReference>
<protein>
    <recommendedName>
        <fullName evidence="1">Anhydro-N-acetylmuramic acid kinase</fullName>
        <ecNumber evidence="1">2.7.1.170</ecNumber>
    </recommendedName>
    <alternativeName>
        <fullName evidence="1">AnhMurNAc kinase</fullName>
    </alternativeName>
</protein>
<proteinExistence type="inferred from homology"/>
<dbReference type="GO" id="GO:0016773">
    <property type="term" value="F:phosphotransferase activity, alcohol group as acceptor"/>
    <property type="evidence" value="ECO:0007669"/>
    <property type="project" value="UniProtKB-UniRule"/>
</dbReference>
<comment type="pathway">
    <text evidence="1">Amino-sugar metabolism; 1,6-anhydro-N-acetylmuramate degradation.</text>
</comment>
<keyword evidence="1" id="KW-0067">ATP-binding</keyword>
<dbReference type="PANTHER" id="PTHR30605">
    <property type="entry name" value="ANHYDRO-N-ACETYLMURAMIC ACID KINASE"/>
    <property type="match status" value="1"/>
</dbReference>
<dbReference type="SUPFAM" id="SSF53067">
    <property type="entry name" value="Actin-like ATPase domain"/>
    <property type="match status" value="1"/>
</dbReference>
<comment type="catalytic activity">
    <reaction evidence="1">
        <text>1,6-anhydro-N-acetyl-beta-muramate + ATP + H2O = N-acetyl-D-muramate 6-phosphate + ADP + H(+)</text>
        <dbReference type="Rhea" id="RHEA:24952"/>
        <dbReference type="ChEBI" id="CHEBI:15377"/>
        <dbReference type="ChEBI" id="CHEBI:15378"/>
        <dbReference type="ChEBI" id="CHEBI:30616"/>
        <dbReference type="ChEBI" id="CHEBI:58690"/>
        <dbReference type="ChEBI" id="CHEBI:58722"/>
        <dbReference type="ChEBI" id="CHEBI:456216"/>
        <dbReference type="EC" id="2.7.1.170"/>
    </reaction>
</comment>
<dbReference type="HAMAP" id="MF_01270">
    <property type="entry name" value="AnhMurNAc_kinase"/>
    <property type="match status" value="1"/>
</dbReference>
<evidence type="ECO:0000313" key="2">
    <source>
        <dbReference type="EMBL" id="KFZ30363.1"/>
    </source>
</evidence>
<dbReference type="GO" id="GO:0006040">
    <property type="term" value="P:amino sugar metabolic process"/>
    <property type="evidence" value="ECO:0007669"/>
    <property type="project" value="InterPro"/>
</dbReference>
<organism evidence="2 3">
    <name type="scientific">Pseudidiomarina salinarum</name>
    <dbReference type="NCBI Taxonomy" id="435908"/>
    <lineage>
        <taxon>Bacteria</taxon>
        <taxon>Pseudomonadati</taxon>
        <taxon>Pseudomonadota</taxon>
        <taxon>Gammaproteobacteria</taxon>
        <taxon>Alteromonadales</taxon>
        <taxon>Idiomarinaceae</taxon>
        <taxon>Pseudidiomarina</taxon>
    </lineage>
</organism>
<comment type="function">
    <text evidence="1">Catalyzes the specific phosphorylation of 1,6-anhydro-N-acetylmuramic acid (anhMurNAc) with the simultaneous cleavage of the 1,6-anhydro ring, generating MurNAc-6-P. Is required for the utilization of anhMurNAc either imported from the medium or derived from its own cell wall murein, and thus plays a role in cell wall recycling.</text>
</comment>
<dbReference type="UniPathway" id="UPA00343"/>
<keyword evidence="1" id="KW-0547">Nucleotide-binding</keyword>
<dbReference type="EC" id="2.7.1.170" evidence="1"/>
<dbReference type="NCBIfam" id="NF007139">
    <property type="entry name" value="PRK09585.1-3"/>
    <property type="match status" value="1"/>
</dbReference>
<dbReference type="PANTHER" id="PTHR30605:SF0">
    <property type="entry name" value="ANHYDRO-N-ACETYLMURAMIC ACID KINASE"/>
    <property type="match status" value="1"/>
</dbReference>
<dbReference type="InterPro" id="IPR005338">
    <property type="entry name" value="Anhydro_N_Ac-Mur_kinase"/>
</dbReference>
<dbReference type="RefSeq" id="WP_034776298.1">
    <property type="nucleotide sequence ID" value="NZ_JPER01000005.1"/>
</dbReference>
<comment type="pathway">
    <text evidence="1">Cell wall biogenesis; peptidoglycan recycling.</text>
</comment>
<comment type="similarity">
    <text evidence="1">Belongs to the anhydro-N-acetylmuramic acid kinase family.</text>
</comment>
<dbReference type="GO" id="GO:0016301">
    <property type="term" value="F:kinase activity"/>
    <property type="evidence" value="ECO:0007669"/>
    <property type="project" value="UniProtKB-KW"/>
</dbReference>
<keyword evidence="1" id="KW-0119">Carbohydrate metabolism</keyword>
<name>A0A094L6M6_9GAMM</name>